<evidence type="ECO:0000256" key="1">
    <source>
        <dbReference type="SAM" id="MobiDB-lite"/>
    </source>
</evidence>
<accession>A0ABW5RSP6</accession>
<dbReference type="PANTHER" id="PTHR35788">
    <property type="entry name" value="EXPORTED PROTEIN-RELATED"/>
    <property type="match status" value="1"/>
</dbReference>
<dbReference type="Proteomes" id="UP001597506">
    <property type="component" value="Unassembled WGS sequence"/>
</dbReference>
<comment type="caution">
    <text evidence="2">The sequence shown here is derived from an EMBL/GenBank/DDBJ whole genome shotgun (WGS) entry which is preliminary data.</text>
</comment>
<evidence type="ECO:0000313" key="2">
    <source>
        <dbReference type="EMBL" id="MFD2681450.1"/>
    </source>
</evidence>
<feature type="compositionally biased region" description="Basic and acidic residues" evidence="1">
    <location>
        <begin position="395"/>
        <end position="433"/>
    </location>
</feature>
<gene>
    <name evidence="2" type="ORF">ACFSUL_11905</name>
</gene>
<feature type="region of interest" description="Disordered" evidence="1">
    <location>
        <begin position="382"/>
        <end position="451"/>
    </location>
</feature>
<evidence type="ECO:0000313" key="3">
    <source>
        <dbReference type="Proteomes" id="UP001597506"/>
    </source>
</evidence>
<keyword evidence="3" id="KW-1185">Reference proteome</keyword>
<sequence>MKSVRFIKIFYTLLLSTLFVLGFSHLGANAYEKFVLKAKTYGPNTSIASVNVSGKSEVEARELLLQKIEEWKLEGRVSIRHVDKEIHVKTASFTFDIEKTLNSATNNGNELIVTIPEEELKAILTNNIPSINLARYDIGKVKNKLEHSTSSLNPEIALQLEDFISDSQEVTVVSQVQKDMVKTTSGVRSFIETFPSIKIEGSSQFSLMHFLKNEGFTIEQGQNLSVISSIIYELLLPTNFSIAERNTSLSLPSYAKLGYEAHFDTEKNMDFVFANPNQVSYEIQFELEDNIINTKLIGIPFPHQYNVMVEGKETFLPRTIKQFSPFISKGDMTVKEQGEEGSLIKVYRQTLDPRGQLLEETLLAEDFYPPVHRIELHPIEEATVTNEISDSNSDVDSKNNKDEKSSEGQESKNNRENNGNKKENVESSEEKNNKSNNSSNEQMESSTEMMK</sequence>
<evidence type="ECO:0008006" key="4">
    <source>
        <dbReference type="Google" id="ProtNLM"/>
    </source>
</evidence>
<feature type="compositionally biased region" description="Low complexity" evidence="1">
    <location>
        <begin position="434"/>
        <end position="451"/>
    </location>
</feature>
<proteinExistence type="predicted"/>
<protein>
    <recommendedName>
        <fullName evidence="4">G5 domain-containing protein</fullName>
    </recommendedName>
</protein>
<dbReference type="InterPro" id="IPR052913">
    <property type="entry name" value="Glycopeptide_resist_protein"/>
</dbReference>
<organism evidence="2 3">
    <name type="scientific">Bacillus seohaeanensis</name>
    <dbReference type="NCBI Taxonomy" id="284580"/>
    <lineage>
        <taxon>Bacteria</taxon>
        <taxon>Bacillati</taxon>
        <taxon>Bacillota</taxon>
        <taxon>Bacilli</taxon>
        <taxon>Bacillales</taxon>
        <taxon>Bacillaceae</taxon>
        <taxon>Bacillus</taxon>
    </lineage>
</organism>
<reference evidence="3" key="1">
    <citation type="journal article" date="2019" name="Int. J. Syst. Evol. Microbiol.">
        <title>The Global Catalogue of Microorganisms (GCM) 10K type strain sequencing project: providing services to taxonomists for standard genome sequencing and annotation.</title>
        <authorList>
            <consortium name="The Broad Institute Genomics Platform"/>
            <consortium name="The Broad Institute Genome Sequencing Center for Infectious Disease"/>
            <person name="Wu L."/>
            <person name="Ma J."/>
        </authorList>
    </citation>
    <scope>NUCLEOTIDE SEQUENCE [LARGE SCALE GENOMIC DNA]</scope>
    <source>
        <strain evidence="3">KCTC 3913</strain>
    </source>
</reference>
<dbReference type="EMBL" id="JBHUMF010000030">
    <property type="protein sequence ID" value="MFD2681450.1"/>
    <property type="molecule type" value="Genomic_DNA"/>
</dbReference>
<dbReference type="RefSeq" id="WP_377935676.1">
    <property type="nucleotide sequence ID" value="NZ_JBHUMF010000030.1"/>
</dbReference>
<name>A0ABW5RSP6_9BACI</name>
<dbReference type="PANTHER" id="PTHR35788:SF1">
    <property type="entry name" value="EXPORTED PROTEIN"/>
    <property type="match status" value="1"/>
</dbReference>